<keyword evidence="2" id="KW-1185">Reference proteome</keyword>
<evidence type="ECO:0000313" key="1">
    <source>
        <dbReference type="EMBL" id="SFQ79412.1"/>
    </source>
</evidence>
<organism evidence="1 2">
    <name type="scientific">Hymenobacter arizonensis</name>
    <name type="common">Siccationidurans arizonensis</name>
    <dbReference type="NCBI Taxonomy" id="1227077"/>
    <lineage>
        <taxon>Bacteria</taxon>
        <taxon>Pseudomonadati</taxon>
        <taxon>Bacteroidota</taxon>
        <taxon>Cytophagia</taxon>
        <taxon>Cytophagales</taxon>
        <taxon>Hymenobacteraceae</taxon>
        <taxon>Hymenobacter</taxon>
    </lineage>
</organism>
<dbReference type="STRING" id="1227077.SAMN04515668_4438"/>
<dbReference type="RefSeq" id="WP_092678393.1">
    <property type="nucleotide sequence ID" value="NZ_FOXS01000008.1"/>
</dbReference>
<dbReference type="OrthoDB" id="1098499at2"/>
<name>A0A1I6BEM0_HYMAR</name>
<dbReference type="EMBL" id="FOXS01000008">
    <property type="protein sequence ID" value="SFQ79412.1"/>
    <property type="molecule type" value="Genomic_DNA"/>
</dbReference>
<evidence type="ECO:0000313" key="2">
    <source>
        <dbReference type="Proteomes" id="UP000199029"/>
    </source>
</evidence>
<dbReference type="Proteomes" id="UP000199029">
    <property type="component" value="Unassembled WGS sequence"/>
</dbReference>
<sequence length="539" mass="57757">MLPNLPPSPFYAQWSRKTTLALLLAIGLQGCAKKDDPAIAQAPVPRATHAADAVATHYFAWDTDDYVPGPAQPKLPLPWAVGATTKISADISLDYKAAAGWNLLFSTFDPQKDPQSGTGYFILYNKYRGILRMYYHVSDKQTFALSNDLFHGVSMNGSHAPNSPFLNFAGPQIIDINQKLQQSYVVVEKGRAVASNTWYACEVEVAYDQNMAAQSFNTFWFNWYLNGIQITQFKAKGTAIGNITGNISMPSSSFSYTGGTVNNANIGALLNVNGNTDVNGAGGSSGSGGGLISTLTAAAGSGLKKALTSGVSGLVTNVFSSIFSSDSNAPNTNLKLQADISLTGSLTSTGALTDVKLVPSGIDQSSTVGYTPYYDKALGVFYPNSELRFTRQRNIVQRINQPSTNTYFVHSDHQANIDRLVFNPEVLNVATISNYSQELVSLENGGSNANFSGLEEVIGDRPAYDGSGNQTGATPVTYRIGTMLQSDNIPPGIVGIRIGFDVTPKDNRSPKVRITKTFTARLVDSGETVVINPPGEDPY</sequence>
<proteinExistence type="predicted"/>
<gene>
    <name evidence="1" type="ORF">SAMN04515668_4438</name>
</gene>
<reference evidence="2" key="1">
    <citation type="submission" date="2016-10" db="EMBL/GenBank/DDBJ databases">
        <authorList>
            <person name="Varghese N."/>
            <person name="Submissions S."/>
        </authorList>
    </citation>
    <scope>NUCLEOTIDE SEQUENCE [LARGE SCALE GENOMIC DNA]</scope>
    <source>
        <strain evidence="2">OR362-8,ATCC BAA-1266,JCM 13504</strain>
    </source>
</reference>
<accession>A0A1I6BEM0</accession>
<dbReference type="AlphaFoldDB" id="A0A1I6BEM0"/>
<protein>
    <submittedName>
        <fullName evidence="1">Uncharacterized protein</fullName>
    </submittedName>
</protein>